<dbReference type="OrthoDB" id="9808602at2"/>
<dbReference type="InterPro" id="IPR036291">
    <property type="entry name" value="NAD(P)-bd_dom_sf"/>
</dbReference>
<protein>
    <submittedName>
        <fullName evidence="10">Undecaprenyl-phosphate glucose phosphotransferase</fullName>
    </submittedName>
</protein>
<feature type="transmembrane region" description="Helical" evidence="8">
    <location>
        <begin position="105"/>
        <end position="127"/>
    </location>
</feature>
<feature type="domain" description="Bacterial sugar transferase" evidence="9">
    <location>
        <begin position="334"/>
        <end position="516"/>
    </location>
</feature>
<feature type="transmembrane region" description="Helical" evidence="8">
    <location>
        <begin position="339"/>
        <end position="360"/>
    </location>
</feature>
<organism evidence="10 11">
    <name type="scientific">Caenispirillum bisanense</name>
    <dbReference type="NCBI Taxonomy" id="414052"/>
    <lineage>
        <taxon>Bacteria</taxon>
        <taxon>Pseudomonadati</taxon>
        <taxon>Pseudomonadota</taxon>
        <taxon>Alphaproteobacteria</taxon>
        <taxon>Rhodospirillales</taxon>
        <taxon>Novispirillaceae</taxon>
        <taxon>Caenispirillum</taxon>
    </lineage>
</organism>
<feature type="transmembrane region" description="Helical" evidence="8">
    <location>
        <begin position="167"/>
        <end position="191"/>
    </location>
</feature>
<evidence type="ECO:0000256" key="4">
    <source>
        <dbReference type="ARBA" id="ARBA00022692"/>
    </source>
</evidence>
<accession>A0A286GZW7</accession>
<feature type="transmembrane region" description="Helical" evidence="8">
    <location>
        <begin position="139"/>
        <end position="161"/>
    </location>
</feature>
<keyword evidence="4 8" id="KW-0812">Transmembrane</keyword>
<reference evidence="10 11" key="1">
    <citation type="submission" date="2017-09" db="EMBL/GenBank/DDBJ databases">
        <authorList>
            <person name="Ehlers B."/>
            <person name="Leendertz F.H."/>
        </authorList>
    </citation>
    <scope>NUCLEOTIDE SEQUENCE [LARGE SCALE GENOMIC DNA]</scope>
    <source>
        <strain evidence="10 11">USBA 140</strain>
    </source>
</reference>
<dbReference type="Pfam" id="PF13727">
    <property type="entry name" value="CoA_binding_3"/>
    <property type="match status" value="1"/>
</dbReference>
<keyword evidence="3 10" id="KW-0808">Transferase</keyword>
<evidence type="ECO:0000256" key="6">
    <source>
        <dbReference type="ARBA" id="ARBA00023136"/>
    </source>
</evidence>
<evidence type="ECO:0000313" key="10">
    <source>
        <dbReference type="EMBL" id="SOE00746.1"/>
    </source>
</evidence>
<dbReference type="GO" id="GO:0016780">
    <property type="term" value="F:phosphotransferase activity, for other substituted phosphate groups"/>
    <property type="evidence" value="ECO:0007669"/>
    <property type="project" value="TreeGrafter"/>
</dbReference>
<keyword evidence="7" id="KW-0270">Exopolysaccharide synthesis</keyword>
<dbReference type="NCBIfam" id="TIGR03025">
    <property type="entry name" value="EPS_sugtrans"/>
    <property type="match status" value="1"/>
</dbReference>
<evidence type="ECO:0000313" key="11">
    <source>
        <dbReference type="Proteomes" id="UP000219621"/>
    </source>
</evidence>
<dbReference type="SUPFAM" id="SSF51735">
    <property type="entry name" value="NAD(P)-binding Rossmann-fold domains"/>
    <property type="match status" value="1"/>
</dbReference>
<evidence type="ECO:0000256" key="3">
    <source>
        <dbReference type="ARBA" id="ARBA00022679"/>
    </source>
</evidence>
<comment type="similarity">
    <text evidence="2">Belongs to the bacterial sugar transferase family.</text>
</comment>
<evidence type="ECO:0000259" key="9">
    <source>
        <dbReference type="Pfam" id="PF02397"/>
    </source>
</evidence>
<proteinExistence type="inferred from homology"/>
<evidence type="ECO:0000256" key="2">
    <source>
        <dbReference type="ARBA" id="ARBA00006464"/>
    </source>
</evidence>
<dbReference type="Gene3D" id="3.40.50.720">
    <property type="entry name" value="NAD(P)-binding Rossmann-like Domain"/>
    <property type="match status" value="1"/>
</dbReference>
<dbReference type="InterPro" id="IPR017475">
    <property type="entry name" value="EPS_sugar_tfrase"/>
</dbReference>
<feature type="transmembrane region" description="Helical" evidence="8">
    <location>
        <begin position="75"/>
        <end position="93"/>
    </location>
</feature>
<dbReference type="InterPro" id="IPR017473">
    <property type="entry name" value="Undecaprenyl-P_gluc_Ptfrase"/>
</dbReference>
<dbReference type="NCBIfam" id="TIGR03023">
    <property type="entry name" value="WcaJ_sugtrans"/>
    <property type="match status" value="1"/>
</dbReference>
<dbReference type="PANTHER" id="PTHR30576">
    <property type="entry name" value="COLANIC BIOSYNTHESIS UDP-GLUCOSE LIPID CARRIER TRANSFERASE"/>
    <property type="match status" value="1"/>
</dbReference>
<dbReference type="Proteomes" id="UP000219621">
    <property type="component" value="Unassembled WGS sequence"/>
</dbReference>
<keyword evidence="11" id="KW-1185">Reference proteome</keyword>
<dbReference type="GO" id="GO:0000271">
    <property type="term" value="P:polysaccharide biosynthetic process"/>
    <property type="evidence" value="ECO:0007669"/>
    <property type="project" value="UniProtKB-KW"/>
</dbReference>
<evidence type="ECO:0000256" key="5">
    <source>
        <dbReference type="ARBA" id="ARBA00022989"/>
    </source>
</evidence>
<sequence length="525" mass="57855">MSQALHKQEVGPVAAAAFAADDTLDTMAPDRAGAAAAAVPLPTARAPADRFGAAPGAGARHQYVRAAWRMIQNGLMVADAAALFVAAVAAYAIRFETVLMTSRDLMFVGASLLMTLAVLQMHGAYAVNTLKNSSQHINALFLGLLSATAAVLACSFAVGYLKETSRLWLALAFGLAVALVAINHIVAGAVVHRQRARGLLRERIALLGVNDRARGILERINNTGGDVEVIGLYDDRLRRCPPALGRHCVRGTTEDLLANLRQQPIDRVIVTLPWQADDRIRQLLNKMSQTPVRIDLVPHDLIWGAKVPDIERIAGVPVFTVANSRIDEPMGFVKRCEDVILASLMLLALSPIMLGLALAIRLESPGPALFRQKRYGFNNQVFDIFKFRSMYTGPVPDSGTRQATRDDPRITRIGRFIRRTSLDELPQLLNVIKGDMSLVGPRPHAVPHNELYGRLIDQYFARHNVRPGITGWAQVNGLRGETDTDEKMRQRVEHDLQYIDNWSVLLDIKIILLTGLRIWFQKTAY</sequence>
<keyword evidence="5 8" id="KW-1133">Transmembrane helix</keyword>
<dbReference type="EMBL" id="OCNJ01000014">
    <property type="protein sequence ID" value="SOE00746.1"/>
    <property type="molecule type" value="Genomic_DNA"/>
</dbReference>
<comment type="subcellular location">
    <subcellularLocation>
        <location evidence="1">Membrane</location>
        <topology evidence="1">Multi-pass membrane protein</topology>
    </subcellularLocation>
</comment>
<evidence type="ECO:0000256" key="8">
    <source>
        <dbReference type="SAM" id="Phobius"/>
    </source>
</evidence>
<dbReference type="RefSeq" id="WP_097281348.1">
    <property type="nucleotide sequence ID" value="NZ_OCNJ01000014.1"/>
</dbReference>
<dbReference type="AlphaFoldDB" id="A0A286GZW7"/>
<gene>
    <name evidence="10" type="ORF">SAMN05421508_11416</name>
</gene>
<keyword evidence="6 8" id="KW-0472">Membrane</keyword>
<dbReference type="Pfam" id="PF02397">
    <property type="entry name" value="Bac_transf"/>
    <property type="match status" value="1"/>
</dbReference>
<name>A0A286GZW7_9PROT</name>
<evidence type="ECO:0000256" key="1">
    <source>
        <dbReference type="ARBA" id="ARBA00004141"/>
    </source>
</evidence>
<dbReference type="InterPro" id="IPR003362">
    <property type="entry name" value="Bact_transf"/>
</dbReference>
<dbReference type="GO" id="GO:0016020">
    <property type="term" value="C:membrane"/>
    <property type="evidence" value="ECO:0007669"/>
    <property type="project" value="UniProtKB-SubCell"/>
</dbReference>
<evidence type="ECO:0000256" key="7">
    <source>
        <dbReference type="ARBA" id="ARBA00023169"/>
    </source>
</evidence>
<dbReference type="PANTHER" id="PTHR30576:SF0">
    <property type="entry name" value="UNDECAPRENYL-PHOSPHATE N-ACETYLGALACTOSAMINYL 1-PHOSPHATE TRANSFERASE-RELATED"/>
    <property type="match status" value="1"/>
</dbReference>